<evidence type="ECO:0000256" key="2">
    <source>
        <dbReference type="ARBA" id="ARBA00012925"/>
    </source>
</evidence>
<dbReference type="EC" id="4.2.1.1" evidence="2"/>
<comment type="similarity">
    <text evidence="1">Belongs to the alpha-carbonic anhydrase family.</text>
</comment>
<gene>
    <name evidence="8" type="ORF">IQ235_14450</name>
</gene>
<evidence type="ECO:0000313" key="8">
    <source>
        <dbReference type="EMBL" id="MBE9041980.1"/>
    </source>
</evidence>
<evidence type="ECO:0000256" key="1">
    <source>
        <dbReference type="ARBA" id="ARBA00010718"/>
    </source>
</evidence>
<comment type="catalytic activity">
    <reaction evidence="6">
        <text>hydrogencarbonate + H(+) = CO2 + H2O</text>
        <dbReference type="Rhea" id="RHEA:10748"/>
        <dbReference type="ChEBI" id="CHEBI:15377"/>
        <dbReference type="ChEBI" id="CHEBI:15378"/>
        <dbReference type="ChEBI" id="CHEBI:16526"/>
        <dbReference type="ChEBI" id="CHEBI:17544"/>
        <dbReference type="EC" id="4.2.1.1"/>
    </reaction>
</comment>
<reference evidence="8" key="1">
    <citation type="submission" date="2020-10" db="EMBL/GenBank/DDBJ databases">
        <authorList>
            <person name="Castelo-Branco R."/>
            <person name="Eusebio N."/>
            <person name="Adriana R."/>
            <person name="Vieira A."/>
            <person name="Brugerolle De Fraissinette N."/>
            <person name="Rezende De Castro R."/>
            <person name="Schneider M.P."/>
            <person name="Vasconcelos V."/>
            <person name="Leao P.N."/>
        </authorList>
    </citation>
    <scope>NUCLEOTIDE SEQUENCE</scope>
    <source>
        <strain evidence="8">LEGE 11467</strain>
    </source>
</reference>
<dbReference type="Pfam" id="PF00194">
    <property type="entry name" value="Carb_anhydrase"/>
    <property type="match status" value="1"/>
</dbReference>
<protein>
    <recommendedName>
        <fullName evidence="2">carbonic anhydrase</fullName>
        <ecNumber evidence="2">4.2.1.1</ecNumber>
    </recommendedName>
</protein>
<dbReference type="AlphaFoldDB" id="A0A928Z8X0"/>
<evidence type="ECO:0000256" key="4">
    <source>
        <dbReference type="ARBA" id="ARBA00022833"/>
    </source>
</evidence>
<dbReference type="SMART" id="SM01057">
    <property type="entry name" value="Carb_anhydrase"/>
    <property type="match status" value="1"/>
</dbReference>
<keyword evidence="4" id="KW-0862">Zinc</keyword>
<dbReference type="PANTHER" id="PTHR18952:SF265">
    <property type="entry name" value="CARBONIC ANHYDRASE"/>
    <property type="match status" value="1"/>
</dbReference>
<keyword evidence="5" id="KW-0456">Lyase</keyword>
<dbReference type="Gene3D" id="3.10.200.10">
    <property type="entry name" value="Alpha carbonic anhydrase"/>
    <property type="match status" value="1"/>
</dbReference>
<dbReference type="GO" id="GO:0008270">
    <property type="term" value="F:zinc ion binding"/>
    <property type="evidence" value="ECO:0007669"/>
    <property type="project" value="InterPro"/>
</dbReference>
<dbReference type="GO" id="GO:0004089">
    <property type="term" value="F:carbonate dehydratase activity"/>
    <property type="evidence" value="ECO:0007669"/>
    <property type="project" value="UniProtKB-EC"/>
</dbReference>
<dbReference type="SUPFAM" id="SSF51069">
    <property type="entry name" value="Carbonic anhydrase"/>
    <property type="match status" value="1"/>
</dbReference>
<evidence type="ECO:0000259" key="7">
    <source>
        <dbReference type="PROSITE" id="PS51144"/>
    </source>
</evidence>
<dbReference type="InterPro" id="IPR041891">
    <property type="entry name" value="Alpha_CA_prokaryot-like"/>
</dbReference>
<dbReference type="PANTHER" id="PTHR18952">
    <property type="entry name" value="CARBONIC ANHYDRASE"/>
    <property type="match status" value="1"/>
</dbReference>
<dbReference type="Proteomes" id="UP000621799">
    <property type="component" value="Unassembled WGS sequence"/>
</dbReference>
<dbReference type="EMBL" id="JADEXN010000276">
    <property type="protein sequence ID" value="MBE9041980.1"/>
    <property type="molecule type" value="Genomic_DNA"/>
</dbReference>
<organism evidence="8 9">
    <name type="scientific">Zarconia navalis LEGE 11467</name>
    <dbReference type="NCBI Taxonomy" id="1828826"/>
    <lineage>
        <taxon>Bacteria</taxon>
        <taxon>Bacillati</taxon>
        <taxon>Cyanobacteriota</taxon>
        <taxon>Cyanophyceae</taxon>
        <taxon>Oscillatoriophycideae</taxon>
        <taxon>Oscillatoriales</taxon>
        <taxon>Oscillatoriales incertae sedis</taxon>
        <taxon>Zarconia</taxon>
        <taxon>Zarconia navalis</taxon>
    </lineage>
</organism>
<proteinExistence type="inferred from homology"/>
<dbReference type="CDD" id="cd03124">
    <property type="entry name" value="alpha_CA_prokaryotic_like"/>
    <property type="match status" value="1"/>
</dbReference>
<evidence type="ECO:0000313" key="9">
    <source>
        <dbReference type="Proteomes" id="UP000621799"/>
    </source>
</evidence>
<dbReference type="InterPro" id="IPR001148">
    <property type="entry name" value="CA_dom"/>
</dbReference>
<dbReference type="InterPro" id="IPR023561">
    <property type="entry name" value="Carbonic_anhydrase_a-class"/>
</dbReference>
<keyword evidence="9" id="KW-1185">Reference proteome</keyword>
<comment type="caution">
    <text evidence="8">The sequence shown here is derived from an EMBL/GenBank/DDBJ whole genome shotgun (WGS) entry which is preliminary data.</text>
</comment>
<feature type="domain" description="Alpha-carbonic anhydrase" evidence="7">
    <location>
        <begin position="22"/>
        <end position="243"/>
    </location>
</feature>
<evidence type="ECO:0000256" key="6">
    <source>
        <dbReference type="ARBA" id="ARBA00048348"/>
    </source>
</evidence>
<evidence type="ECO:0000256" key="3">
    <source>
        <dbReference type="ARBA" id="ARBA00022723"/>
    </source>
</evidence>
<name>A0A928Z8X0_9CYAN</name>
<keyword evidence="3" id="KW-0479">Metal-binding</keyword>
<dbReference type="InterPro" id="IPR036398">
    <property type="entry name" value="CA_dom_sf"/>
</dbReference>
<dbReference type="PROSITE" id="PS51144">
    <property type="entry name" value="ALPHA_CA_2"/>
    <property type="match status" value="1"/>
</dbReference>
<sequence>MLFYTFFGFFLTQANSKESSSTHWGYGGEGNPTRWGELNPDYGLCETGTRQSPINIESVSISRFTPIEFNYQSIPLTVFNNGHTIQVNYAEGSQIELDESVYKLLQFHFHTPSEHYIDGKAAAMEVHFVHQDDRGKLAVVGIAIEEGESNPVLEKIWDNLPLEGEEKTVETVTVNAEDLLPDNRTYYSYSGSLTTPPCSEEVSWNVMQTPIQASAEQIDRFASIYQVNARPIQPLNDRTIELK</sequence>
<evidence type="ECO:0000256" key="5">
    <source>
        <dbReference type="ARBA" id="ARBA00023239"/>
    </source>
</evidence>
<accession>A0A928Z8X0</accession>